<feature type="chain" id="PRO_5040158243" description="cellulase" evidence="7">
    <location>
        <begin position="19"/>
        <end position="341"/>
    </location>
</feature>
<protein>
    <recommendedName>
        <fullName evidence="3">cellulase</fullName>
        <ecNumber evidence="3">3.2.1.4</ecNumber>
    </recommendedName>
</protein>
<dbReference type="Proteomes" id="UP000838763">
    <property type="component" value="Unassembled WGS sequence"/>
</dbReference>
<evidence type="ECO:0000256" key="7">
    <source>
        <dbReference type="SAM" id="SignalP"/>
    </source>
</evidence>
<feature type="domain" description="Glycoside hydrolase family 5" evidence="8">
    <location>
        <begin position="41"/>
        <end position="309"/>
    </location>
</feature>
<evidence type="ECO:0000256" key="3">
    <source>
        <dbReference type="ARBA" id="ARBA00012601"/>
    </source>
</evidence>
<dbReference type="PANTHER" id="PTHR34142">
    <property type="entry name" value="ENDO-BETA-1,4-GLUCANASE A"/>
    <property type="match status" value="1"/>
</dbReference>
<feature type="signal peptide" evidence="7">
    <location>
        <begin position="1"/>
        <end position="18"/>
    </location>
</feature>
<dbReference type="InterPro" id="IPR001547">
    <property type="entry name" value="Glyco_hydro_5"/>
</dbReference>
<keyword evidence="4 6" id="KW-0378">Hydrolase</keyword>
<dbReference type="AlphaFoldDB" id="A0A9P1H7B3"/>
<evidence type="ECO:0000256" key="1">
    <source>
        <dbReference type="ARBA" id="ARBA00000966"/>
    </source>
</evidence>
<dbReference type="InterPro" id="IPR017853">
    <property type="entry name" value="GH"/>
</dbReference>
<organism evidence="9 10">
    <name type="scientific">Parascedosporium putredinis</name>
    <dbReference type="NCBI Taxonomy" id="1442378"/>
    <lineage>
        <taxon>Eukaryota</taxon>
        <taxon>Fungi</taxon>
        <taxon>Dikarya</taxon>
        <taxon>Ascomycota</taxon>
        <taxon>Pezizomycotina</taxon>
        <taxon>Sordariomycetes</taxon>
        <taxon>Hypocreomycetidae</taxon>
        <taxon>Microascales</taxon>
        <taxon>Microascaceae</taxon>
        <taxon>Parascedosporium</taxon>
    </lineage>
</organism>
<keyword evidence="5 6" id="KW-0326">Glycosidase</keyword>
<gene>
    <name evidence="9" type="ORF">PPNO1_LOCUS6951</name>
</gene>
<dbReference type="PANTHER" id="PTHR34142:SF1">
    <property type="entry name" value="GLYCOSIDE HYDROLASE FAMILY 5 DOMAIN-CONTAINING PROTEIN"/>
    <property type="match status" value="1"/>
</dbReference>
<dbReference type="Gene3D" id="3.20.20.80">
    <property type="entry name" value="Glycosidases"/>
    <property type="match status" value="1"/>
</dbReference>
<evidence type="ECO:0000256" key="6">
    <source>
        <dbReference type="RuleBase" id="RU361153"/>
    </source>
</evidence>
<dbReference type="SUPFAM" id="SSF51445">
    <property type="entry name" value="(Trans)glycosidases"/>
    <property type="match status" value="1"/>
</dbReference>
<evidence type="ECO:0000259" key="8">
    <source>
        <dbReference type="Pfam" id="PF00150"/>
    </source>
</evidence>
<dbReference type="OrthoDB" id="5823761at2759"/>
<evidence type="ECO:0000256" key="4">
    <source>
        <dbReference type="ARBA" id="ARBA00022801"/>
    </source>
</evidence>
<name>A0A9P1H7B3_9PEZI</name>
<dbReference type="Pfam" id="PF00150">
    <property type="entry name" value="Cellulase"/>
    <property type="match status" value="1"/>
</dbReference>
<evidence type="ECO:0000313" key="9">
    <source>
        <dbReference type="EMBL" id="CAI4217338.1"/>
    </source>
</evidence>
<accession>A0A9P1H7B3</accession>
<proteinExistence type="inferred from homology"/>
<dbReference type="EC" id="3.2.1.4" evidence="3"/>
<sequence>MKFIDLCASLAAVGAASAAPAQDGPLNKRADFQFVGVNVAGGEFGIGTYPGQLNKDYVWPDKAALDKLQGEGMNSFRVAFSMERAVPDKLDGTVNETYFAGLEDSVNYITGKGAYAILDPHNFGRYYDKIITDTAGFQTWWKTIATRFKDNSKVIFDTNNEYHDMENKLVVDLNQAAVNGIRDAGATSQFIFLEANAWSGAWAFVESGSAEAMKNIEDPSDSTGSKLFYELHQYLDSDGSGTSETCVSANIGVERLNLATPWFKANGKKAMLGEIAGASNPTCIEALKNALQHVSDNSDVWAGFLLWSAGPWWGDYMFSMEPPSGAMYTGVFPSIKTFFNA</sequence>
<reference evidence="9" key="1">
    <citation type="submission" date="2022-11" db="EMBL/GenBank/DDBJ databases">
        <authorList>
            <person name="Scott C."/>
            <person name="Bruce N."/>
        </authorList>
    </citation>
    <scope>NUCLEOTIDE SEQUENCE</scope>
</reference>
<comment type="caution">
    <text evidence="9">The sequence shown here is derived from an EMBL/GenBank/DDBJ whole genome shotgun (WGS) entry which is preliminary data.</text>
</comment>
<evidence type="ECO:0000313" key="10">
    <source>
        <dbReference type="Proteomes" id="UP000838763"/>
    </source>
</evidence>
<dbReference type="EMBL" id="CALLCH030000016">
    <property type="protein sequence ID" value="CAI4217338.1"/>
    <property type="molecule type" value="Genomic_DNA"/>
</dbReference>
<evidence type="ECO:0000256" key="2">
    <source>
        <dbReference type="ARBA" id="ARBA00005641"/>
    </source>
</evidence>
<keyword evidence="10" id="KW-1185">Reference proteome</keyword>
<comment type="catalytic activity">
    <reaction evidence="1">
        <text>Endohydrolysis of (1-&gt;4)-beta-D-glucosidic linkages in cellulose, lichenin and cereal beta-D-glucans.</text>
        <dbReference type="EC" id="3.2.1.4"/>
    </reaction>
</comment>
<comment type="similarity">
    <text evidence="2 6">Belongs to the glycosyl hydrolase 5 (cellulase A) family.</text>
</comment>
<evidence type="ECO:0000256" key="5">
    <source>
        <dbReference type="ARBA" id="ARBA00023295"/>
    </source>
</evidence>
<dbReference type="GO" id="GO:0008810">
    <property type="term" value="F:cellulase activity"/>
    <property type="evidence" value="ECO:0007669"/>
    <property type="project" value="UniProtKB-EC"/>
</dbReference>
<dbReference type="GO" id="GO:0009251">
    <property type="term" value="P:glucan catabolic process"/>
    <property type="evidence" value="ECO:0007669"/>
    <property type="project" value="TreeGrafter"/>
</dbReference>
<keyword evidence="7" id="KW-0732">Signal</keyword>